<gene>
    <name evidence="3" type="ORF">BECKDK2373C_GA0170839_104111</name>
</gene>
<accession>A0A450SK64</accession>
<dbReference type="GO" id="GO:0009055">
    <property type="term" value="F:electron transfer activity"/>
    <property type="evidence" value="ECO:0007669"/>
    <property type="project" value="TreeGrafter"/>
</dbReference>
<organism evidence="3">
    <name type="scientific">Candidatus Kentrum sp. DK</name>
    <dbReference type="NCBI Taxonomy" id="2126562"/>
    <lineage>
        <taxon>Bacteria</taxon>
        <taxon>Pseudomonadati</taxon>
        <taxon>Pseudomonadota</taxon>
        <taxon>Gammaproteobacteria</taxon>
        <taxon>Candidatus Kentrum</taxon>
    </lineage>
</organism>
<feature type="domain" description="Flavodoxin-like fold" evidence="2">
    <location>
        <begin position="3"/>
        <end position="171"/>
    </location>
</feature>
<dbReference type="GO" id="GO:0010181">
    <property type="term" value="F:FMN binding"/>
    <property type="evidence" value="ECO:0007669"/>
    <property type="project" value="TreeGrafter"/>
</dbReference>
<evidence type="ECO:0000313" key="3">
    <source>
        <dbReference type="EMBL" id="VFJ53909.1"/>
    </source>
</evidence>
<dbReference type="InterPro" id="IPR029039">
    <property type="entry name" value="Flavoprotein-like_sf"/>
</dbReference>
<keyword evidence="1" id="KW-0560">Oxidoreductase</keyword>
<protein>
    <submittedName>
        <fullName evidence="3">Kef-type potassium/proton antiporter accessory protein, CPA2 family</fullName>
    </submittedName>
</protein>
<reference evidence="3" key="1">
    <citation type="submission" date="2019-02" db="EMBL/GenBank/DDBJ databases">
        <authorList>
            <person name="Gruber-Vodicka R. H."/>
            <person name="Seah K. B. B."/>
        </authorList>
    </citation>
    <scope>NUCLEOTIDE SEQUENCE</scope>
    <source>
        <strain evidence="3">BECK_DK161</strain>
    </source>
</reference>
<dbReference type="InterPro" id="IPR003680">
    <property type="entry name" value="Flavodoxin_fold"/>
</dbReference>
<sequence>MPNILVLFVHPYPQRSRVNRALRSAIHGLPNTHIHDLYEEYPDFYVDVQREQERLAKHDIIVFQHPVYWYSAPALLKEWQDVVLEHGWAHGETGKALHGKYWLQAISAAGTPASYREEGAHVYPITEFLKPFEATAHTCGMIWLPPFITYDTSSMDNADIEARAARYREHLAVMENFQLAVS</sequence>
<dbReference type="SUPFAM" id="SSF52218">
    <property type="entry name" value="Flavoproteins"/>
    <property type="match status" value="1"/>
</dbReference>
<dbReference type="InterPro" id="IPR046980">
    <property type="entry name" value="KefG/KefF"/>
</dbReference>
<dbReference type="PANTHER" id="PTHR47307:SF1">
    <property type="entry name" value="GLUTATHIONE-REGULATED POTASSIUM-EFFLUX SYSTEM ANCILLARY PROTEIN KEFG"/>
    <property type="match status" value="1"/>
</dbReference>
<evidence type="ECO:0000256" key="1">
    <source>
        <dbReference type="ARBA" id="ARBA00023002"/>
    </source>
</evidence>
<dbReference type="Pfam" id="PF02525">
    <property type="entry name" value="Flavodoxin_2"/>
    <property type="match status" value="1"/>
</dbReference>
<dbReference type="EMBL" id="CAADEY010000041">
    <property type="protein sequence ID" value="VFJ53909.1"/>
    <property type="molecule type" value="Genomic_DNA"/>
</dbReference>
<evidence type="ECO:0000259" key="2">
    <source>
        <dbReference type="Pfam" id="PF02525"/>
    </source>
</evidence>
<dbReference type="PANTHER" id="PTHR47307">
    <property type="entry name" value="GLUTATHIONE-REGULATED POTASSIUM-EFFLUX SYSTEM ANCILLARY PROTEIN KEFG"/>
    <property type="match status" value="1"/>
</dbReference>
<name>A0A450SK64_9GAMM</name>
<dbReference type="Gene3D" id="3.40.50.360">
    <property type="match status" value="1"/>
</dbReference>
<dbReference type="GO" id="GO:0003955">
    <property type="term" value="F:NAD(P)H dehydrogenase (quinone) activity"/>
    <property type="evidence" value="ECO:0007669"/>
    <property type="project" value="TreeGrafter"/>
</dbReference>
<dbReference type="AlphaFoldDB" id="A0A450SK64"/>
<proteinExistence type="predicted"/>